<dbReference type="Proteomes" id="UP001060215">
    <property type="component" value="Chromosome 14"/>
</dbReference>
<proteinExistence type="predicted"/>
<accession>A0ACC0FJN5</accession>
<name>A0ACC0FJN5_9ERIC</name>
<organism evidence="1 2">
    <name type="scientific">Camellia lanceoleosa</name>
    <dbReference type="NCBI Taxonomy" id="1840588"/>
    <lineage>
        <taxon>Eukaryota</taxon>
        <taxon>Viridiplantae</taxon>
        <taxon>Streptophyta</taxon>
        <taxon>Embryophyta</taxon>
        <taxon>Tracheophyta</taxon>
        <taxon>Spermatophyta</taxon>
        <taxon>Magnoliopsida</taxon>
        <taxon>eudicotyledons</taxon>
        <taxon>Gunneridae</taxon>
        <taxon>Pentapetalae</taxon>
        <taxon>asterids</taxon>
        <taxon>Ericales</taxon>
        <taxon>Theaceae</taxon>
        <taxon>Camellia</taxon>
    </lineage>
</organism>
<keyword evidence="2" id="KW-1185">Reference proteome</keyword>
<protein>
    <submittedName>
        <fullName evidence="1">Uncharacterized protein</fullName>
    </submittedName>
</protein>
<comment type="caution">
    <text evidence="1">The sequence shown here is derived from an EMBL/GenBank/DDBJ whole genome shotgun (WGS) entry which is preliminary data.</text>
</comment>
<evidence type="ECO:0000313" key="2">
    <source>
        <dbReference type="Proteomes" id="UP001060215"/>
    </source>
</evidence>
<reference evidence="1 2" key="1">
    <citation type="journal article" date="2022" name="Plant J.">
        <title>Chromosome-level genome of Camellia lanceoleosa provides a valuable resource for understanding genome evolution and self-incompatibility.</title>
        <authorList>
            <person name="Gong W."/>
            <person name="Xiao S."/>
            <person name="Wang L."/>
            <person name="Liao Z."/>
            <person name="Chang Y."/>
            <person name="Mo W."/>
            <person name="Hu G."/>
            <person name="Li W."/>
            <person name="Zhao G."/>
            <person name="Zhu H."/>
            <person name="Hu X."/>
            <person name="Ji K."/>
            <person name="Xiang X."/>
            <person name="Song Q."/>
            <person name="Yuan D."/>
            <person name="Jin S."/>
            <person name="Zhang L."/>
        </authorList>
    </citation>
    <scope>NUCLEOTIDE SEQUENCE [LARGE SCALE GENOMIC DNA]</scope>
    <source>
        <strain evidence="1">SQ_2022a</strain>
    </source>
</reference>
<sequence length="84" mass="9574">MRVEAKYMRVAAAVSAADGENGLWLKFIETREIHAEVKKLKIEDNGVMEKKRRERSIELMMMGNDSTERSVAESNWVMEGLKSG</sequence>
<gene>
    <name evidence="1" type="ORF">LOK49_LG13G02863</name>
</gene>
<dbReference type="EMBL" id="CM045771">
    <property type="protein sequence ID" value="KAI7988141.1"/>
    <property type="molecule type" value="Genomic_DNA"/>
</dbReference>
<evidence type="ECO:0000313" key="1">
    <source>
        <dbReference type="EMBL" id="KAI7988141.1"/>
    </source>
</evidence>